<comment type="caution">
    <text evidence="7">Lacks conserved residue(s) required for the propagation of feature annotation.</text>
</comment>
<dbReference type="Pfam" id="PF03782">
    <property type="entry name" value="AMOP"/>
    <property type="match status" value="1"/>
</dbReference>
<evidence type="ECO:0000256" key="6">
    <source>
        <dbReference type="ARBA" id="ARBA00023157"/>
    </source>
</evidence>
<keyword evidence="7" id="KW-0768">Sushi</keyword>
<dbReference type="InterPro" id="IPR051495">
    <property type="entry name" value="Epithelial_Barrier/Signaling"/>
</dbReference>
<reference evidence="13 14" key="1">
    <citation type="submission" date="2013-11" db="EMBL/GenBank/DDBJ databases">
        <title>Draft genome of the bovine lungworm Dictyocaulus viviparus.</title>
        <authorList>
            <person name="Mitreva M."/>
        </authorList>
    </citation>
    <scope>NUCLEOTIDE SEQUENCE [LARGE SCALE GENOMIC DNA]</scope>
    <source>
        <strain evidence="13 14">HannoverDv2000</strain>
    </source>
</reference>
<dbReference type="PANTHER" id="PTHR13802">
    <property type="entry name" value="MUCIN 4-RELATED"/>
    <property type="match status" value="1"/>
</dbReference>
<keyword evidence="3" id="KW-0732">Signal</keyword>
<dbReference type="InterPro" id="IPR013783">
    <property type="entry name" value="Ig-like_fold"/>
</dbReference>
<accession>A0A0D8Y4D2</accession>
<dbReference type="PROSITE" id="PS51220">
    <property type="entry name" value="NIDO"/>
    <property type="match status" value="1"/>
</dbReference>
<dbReference type="SUPFAM" id="SSF57535">
    <property type="entry name" value="Complement control module/SCR domain"/>
    <property type="match status" value="1"/>
</dbReference>
<dbReference type="InterPro" id="IPR014756">
    <property type="entry name" value="Ig_E-set"/>
</dbReference>
<dbReference type="GO" id="GO:0007160">
    <property type="term" value="P:cell-matrix adhesion"/>
    <property type="evidence" value="ECO:0007669"/>
    <property type="project" value="InterPro"/>
</dbReference>
<feature type="compositionally biased region" description="Polar residues" evidence="8">
    <location>
        <begin position="159"/>
        <end position="173"/>
    </location>
</feature>
<gene>
    <name evidence="13" type="ORF">DICVIV_03009</name>
</gene>
<dbReference type="PROSITE" id="PS50923">
    <property type="entry name" value="SUSHI"/>
    <property type="match status" value="1"/>
</dbReference>
<evidence type="ECO:0000259" key="11">
    <source>
        <dbReference type="PROSITE" id="PS51220"/>
    </source>
</evidence>
<evidence type="ECO:0000256" key="3">
    <source>
        <dbReference type="ARBA" id="ARBA00022729"/>
    </source>
</evidence>
<evidence type="ECO:0000256" key="8">
    <source>
        <dbReference type="SAM" id="MobiDB-lite"/>
    </source>
</evidence>
<dbReference type="InterPro" id="IPR000436">
    <property type="entry name" value="Sushi_SCR_CCP_dom"/>
</dbReference>
<dbReference type="InterPro" id="IPR056619">
    <property type="entry name" value="C8-3_MUC4"/>
</dbReference>
<comment type="subcellular location">
    <subcellularLocation>
        <location evidence="1">Membrane</location>
    </subcellularLocation>
</comment>
<dbReference type="InterPro" id="IPR005533">
    <property type="entry name" value="AMOP_dom"/>
</dbReference>
<proteinExistence type="predicted"/>
<dbReference type="EMBL" id="KN716196">
    <property type="protein sequence ID" value="KJH50859.1"/>
    <property type="molecule type" value="Genomic_DNA"/>
</dbReference>
<dbReference type="CDD" id="cd00033">
    <property type="entry name" value="CCP"/>
    <property type="match status" value="1"/>
</dbReference>
<dbReference type="SUPFAM" id="SSF81296">
    <property type="entry name" value="E set domains"/>
    <property type="match status" value="1"/>
</dbReference>
<dbReference type="PROSITE" id="PS50856">
    <property type="entry name" value="AMOP"/>
    <property type="match status" value="1"/>
</dbReference>
<evidence type="ECO:0000259" key="9">
    <source>
        <dbReference type="PROSITE" id="PS50856"/>
    </source>
</evidence>
<evidence type="ECO:0000256" key="4">
    <source>
        <dbReference type="ARBA" id="ARBA00022989"/>
    </source>
</evidence>
<evidence type="ECO:0000256" key="5">
    <source>
        <dbReference type="ARBA" id="ARBA00023136"/>
    </source>
</evidence>
<dbReference type="Gene3D" id="2.60.40.10">
    <property type="entry name" value="Immunoglobulins"/>
    <property type="match status" value="1"/>
</dbReference>
<evidence type="ECO:0000259" key="12">
    <source>
        <dbReference type="PROSITE" id="PS51233"/>
    </source>
</evidence>
<keyword evidence="14" id="KW-1185">Reference proteome</keyword>
<evidence type="ECO:0000313" key="14">
    <source>
        <dbReference type="Proteomes" id="UP000053766"/>
    </source>
</evidence>
<feature type="domain" description="Sushi" evidence="10">
    <location>
        <begin position="1199"/>
        <end position="1258"/>
    </location>
</feature>
<name>A0A0D8Y4D2_DICVI</name>
<protein>
    <submittedName>
        <fullName evidence="13">AMOP domain protein</fullName>
    </submittedName>
</protein>
<sequence>MLTSVVRVSFTYHQSVNFVNFYSHRSTPCITTRERRGWQNILYPFGSWAMDEQLMGQAGRETQTNLGFDCPFFGFRYNYTFVYPMGMIAFSQPPFTVPPWTFPNPAWPKQRDHAFIAPFYADAMYQWIGNTKISNTFYRSVHRPRLNDDEFYSKNQQSNYETFNSNPNQNPYDQQQSQSYGMQYGERENINRYYSQQQQQQYGQEKANYQQYRQKRQMPGRISQPGMVVDPLLLDSITQAVQDGYTGANGWRAEHAFIVTWYRGEENQAIEHGEERTTMLQMAYGGAPRALDVSQFEHVKDWQNTFQLVVATDEIRTFAIFNYARLNWTTSNEAGGLNGFGGKQAAVAGFNGGNGTGWYQLPYSGHGRIWKLSYFSNVLTPGRWIHRIDEVIIPAGCTNSSTGNMIVSPPWGVMQGGMAINVSGPCLRPNDNVKVNFENWQTDCKRLNRIRARCIMPMFHRTGLVTIRMSRDGGQSFPFYGKFYVGQYAKIRLLPYRTTHWFNFAVAPDRAPAQVSLKDDVDNINNRWYQPYAETLTMGWQALNLTYNHGARVDISLLGYWEDADRSHFAHIDYLARGIPNSGSYTFKPASLQRQTLIKDAWQKFTFGFVRVSLSDTEDGVLWSKPTPFPWYYLTDWEMNYGRNWALDMCIEWFEYDGRRRNFQIDLTKDTPCPCKMSQALIDLGRYMPIMDCDKDGDTSCPVNKGAQHCIQSVQPRQIDINQYVKLKNKSENNLTHSENTFGSSQQCCYDYEGYLMFTDDWEPEGDYTRFFQPGTPARAHKFGAPPYRQPPFIPTMSNYQLDLMPYRTCCTYAQHCEFYYWRRMTNGCQDYKAPAAGYIYGEPHVVTFDGVKYTFPGKGYFVLVMSDDPSHKLMVQVRLEQPDDTLWHSHVNATVITGIAVQENDSSVVQVFARKPMRRWRYRTDIYVDGVRRFFDTPHWKHQQFRKVDLRNPLQNMDQSEIIIMLKSGIGIRVQESYGMLDVMVSLPPSYSTTCKLGVTRSSTLNSRDSSQRCYTTLGLLGKYFSTEIISISAYCNLLILSIPKLILLNDGLLLVRSVYNNDPNDDLTSITGHITRVQGETSTASTTQMIYEQFGSTWRVDGKNEMVGSILFSEQFKPIYNPLLFSSLEYNPVFWPQHLDLNASRIFTMEQVISTCQGVPQCEYDYIMTGRREIGLTTLRKQKNFFTMQKSGTKQLISCGPLLKKRGVIKTPPAANYLDGDTVTFSCKPKYFIHGDIERTCRNGTWSPGWWAWCRDRDLEYALKWMTALLSIFGTQHFYRIKFRYQSTTFTTSCNVSNFFEKELLRENSSNTFDNNLSYMREEQQLTPSYNHQKWHTTWQMNSLVTEPQFVDQPPTNSYIFQSSAL</sequence>
<dbReference type="InterPro" id="IPR003886">
    <property type="entry name" value="NIDO_dom"/>
</dbReference>
<dbReference type="SMART" id="SM00723">
    <property type="entry name" value="AMOP"/>
    <property type="match status" value="1"/>
</dbReference>
<dbReference type="Proteomes" id="UP000053766">
    <property type="component" value="Unassembled WGS sequence"/>
</dbReference>
<dbReference type="Pfam" id="PF00094">
    <property type="entry name" value="VWD"/>
    <property type="match status" value="1"/>
</dbReference>
<dbReference type="Pfam" id="PF00084">
    <property type="entry name" value="Sushi"/>
    <property type="match status" value="1"/>
</dbReference>
<dbReference type="SMART" id="SM00539">
    <property type="entry name" value="NIDO"/>
    <property type="match status" value="1"/>
</dbReference>
<feature type="disulfide bond" evidence="7">
    <location>
        <begin position="1229"/>
        <end position="1256"/>
    </location>
</feature>
<keyword evidence="2" id="KW-0812">Transmembrane</keyword>
<feature type="region of interest" description="Disordered" evidence="8">
    <location>
        <begin position="159"/>
        <end position="178"/>
    </location>
</feature>
<evidence type="ECO:0000256" key="1">
    <source>
        <dbReference type="ARBA" id="ARBA00004370"/>
    </source>
</evidence>
<feature type="domain" description="AMOP" evidence="9">
    <location>
        <begin position="642"/>
        <end position="824"/>
    </location>
</feature>
<dbReference type="InterPro" id="IPR001846">
    <property type="entry name" value="VWF_type-D"/>
</dbReference>
<dbReference type="PROSITE" id="PS51233">
    <property type="entry name" value="VWFD"/>
    <property type="match status" value="1"/>
</dbReference>
<dbReference type="Gene3D" id="2.10.70.10">
    <property type="entry name" value="Complement Module, domain 1"/>
    <property type="match status" value="1"/>
</dbReference>
<feature type="domain" description="VWFD" evidence="12">
    <location>
        <begin position="836"/>
        <end position="1108"/>
    </location>
</feature>
<dbReference type="OrthoDB" id="6051552at2759"/>
<dbReference type="Pfam" id="PF23263">
    <property type="entry name" value="C8-3_MUC4"/>
    <property type="match status" value="1"/>
</dbReference>
<evidence type="ECO:0000256" key="7">
    <source>
        <dbReference type="PROSITE-ProRule" id="PRU00302"/>
    </source>
</evidence>
<organism evidence="13 14">
    <name type="scientific">Dictyocaulus viviparus</name>
    <name type="common">Bovine lungworm</name>
    <dbReference type="NCBI Taxonomy" id="29172"/>
    <lineage>
        <taxon>Eukaryota</taxon>
        <taxon>Metazoa</taxon>
        <taxon>Ecdysozoa</taxon>
        <taxon>Nematoda</taxon>
        <taxon>Chromadorea</taxon>
        <taxon>Rhabditida</taxon>
        <taxon>Rhabditina</taxon>
        <taxon>Rhabditomorpha</taxon>
        <taxon>Strongyloidea</taxon>
        <taxon>Metastrongylidae</taxon>
        <taxon>Dictyocaulus</taxon>
    </lineage>
</organism>
<keyword evidence="6 7" id="KW-1015">Disulfide bond</keyword>
<evidence type="ECO:0000313" key="13">
    <source>
        <dbReference type="EMBL" id="KJH50859.1"/>
    </source>
</evidence>
<dbReference type="InterPro" id="IPR035976">
    <property type="entry name" value="Sushi/SCR/CCP_sf"/>
</dbReference>
<evidence type="ECO:0000256" key="2">
    <source>
        <dbReference type="ARBA" id="ARBA00022692"/>
    </source>
</evidence>
<feature type="domain" description="NIDO" evidence="11">
    <location>
        <begin position="207"/>
        <end position="391"/>
    </location>
</feature>
<keyword evidence="5" id="KW-0472">Membrane</keyword>
<dbReference type="Pfam" id="PF06119">
    <property type="entry name" value="NIDO"/>
    <property type="match status" value="1"/>
</dbReference>
<keyword evidence="4" id="KW-1133">Transmembrane helix</keyword>
<dbReference type="GO" id="GO:0016020">
    <property type="term" value="C:membrane"/>
    <property type="evidence" value="ECO:0007669"/>
    <property type="project" value="UniProtKB-SubCell"/>
</dbReference>
<dbReference type="PANTHER" id="PTHR13802:SF52">
    <property type="entry name" value="MUCIN-4"/>
    <property type="match status" value="1"/>
</dbReference>
<dbReference type="SMART" id="SM00032">
    <property type="entry name" value="CCP"/>
    <property type="match status" value="1"/>
</dbReference>
<reference evidence="14" key="2">
    <citation type="journal article" date="2016" name="Sci. Rep.">
        <title>Dictyocaulus viviparus genome, variome and transcriptome elucidate lungworm biology and support future intervention.</title>
        <authorList>
            <person name="McNulty S.N."/>
            <person name="Strube C."/>
            <person name="Rosa B.A."/>
            <person name="Martin J.C."/>
            <person name="Tyagi R."/>
            <person name="Choi Y.J."/>
            <person name="Wang Q."/>
            <person name="Hallsworth Pepin K."/>
            <person name="Zhang X."/>
            <person name="Ozersky P."/>
            <person name="Wilson R.K."/>
            <person name="Sternberg P.W."/>
            <person name="Gasser R.B."/>
            <person name="Mitreva M."/>
        </authorList>
    </citation>
    <scope>NUCLEOTIDE SEQUENCE [LARGE SCALE GENOMIC DNA]</scope>
    <source>
        <strain evidence="14">HannoverDv2000</strain>
    </source>
</reference>
<evidence type="ECO:0000259" key="10">
    <source>
        <dbReference type="PROSITE" id="PS50923"/>
    </source>
</evidence>